<dbReference type="OrthoDB" id="9781996at2"/>
<keyword evidence="1" id="KW-1133">Transmembrane helix</keyword>
<feature type="transmembrane region" description="Helical" evidence="1">
    <location>
        <begin position="56"/>
        <end position="77"/>
    </location>
</feature>
<name>A0A1M6ITJ2_9CLOT</name>
<dbReference type="EMBL" id="FQZB01000008">
    <property type="protein sequence ID" value="SHJ37800.1"/>
    <property type="molecule type" value="Genomic_DNA"/>
</dbReference>
<evidence type="ECO:0000313" key="2">
    <source>
        <dbReference type="EMBL" id="SHJ37800.1"/>
    </source>
</evidence>
<feature type="transmembrane region" description="Helical" evidence="1">
    <location>
        <begin position="98"/>
        <end position="123"/>
    </location>
</feature>
<reference evidence="2 3" key="1">
    <citation type="submission" date="2016-11" db="EMBL/GenBank/DDBJ databases">
        <authorList>
            <person name="Jaros S."/>
            <person name="Januszkiewicz K."/>
            <person name="Wedrychowicz H."/>
        </authorList>
    </citation>
    <scope>NUCLEOTIDE SEQUENCE [LARGE SCALE GENOMIC DNA]</scope>
    <source>
        <strain evidence="2 3">DSM 21758</strain>
    </source>
</reference>
<keyword evidence="1" id="KW-0812">Transmembrane</keyword>
<feature type="transmembrane region" description="Helical" evidence="1">
    <location>
        <begin position="18"/>
        <end position="36"/>
    </location>
</feature>
<feature type="transmembrane region" description="Helical" evidence="1">
    <location>
        <begin position="135"/>
        <end position="153"/>
    </location>
</feature>
<feature type="transmembrane region" description="Helical" evidence="1">
    <location>
        <begin position="165"/>
        <end position="187"/>
    </location>
</feature>
<dbReference type="Pfam" id="PF12730">
    <property type="entry name" value="ABC2_membrane_4"/>
    <property type="match status" value="1"/>
</dbReference>
<dbReference type="AlphaFoldDB" id="A0A1M6ITJ2"/>
<dbReference type="STRING" id="1121302.SAMN02745163_01813"/>
<proteinExistence type="predicted"/>
<dbReference type="CDD" id="cd21809">
    <property type="entry name" value="ABC-2_lan_permease-like"/>
    <property type="match status" value="1"/>
</dbReference>
<dbReference type="RefSeq" id="WP_072986357.1">
    <property type="nucleotide sequence ID" value="NZ_FQZB01000008.1"/>
</dbReference>
<evidence type="ECO:0000313" key="3">
    <source>
        <dbReference type="Proteomes" id="UP000184310"/>
    </source>
</evidence>
<sequence>MVELIKCEINKVKTLKSLVLAFIIPLFMTLLGLINIYRGIVETKDLWDAVYNQTLILYSALILPLSITIIIALQWRVEYKHNNIINLCSSPIKLKNIYISKILTTLIIVFINFLILIGLLLIFSKILIPKESFRLYIIYAPLIAFVCSIPFICLQHIFSMSFRNFILSISVGILISFSGFILSHTTIGILNPSTYIVCGSFVGVAKYDILKLSPITFPYTDLLVLVVPILSAILYCIGASIFNGREF</sequence>
<accession>A0A1M6ITJ2</accession>
<dbReference type="Proteomes" id="UP000184310">
    <property type="component" value="Unassembled WGS sequence"/>
</dbReference>
<gene>
    <name evidence="2" type="ORF">SAMN02745163_01813</name>
</gene>
<keyword evidence="3" id="KW-1185">Reference proteome</keyword>
<evidence type="ECO:0000256" key="1">
    <source>
        <dbReference type="SAM" id="Phobius"/>
    </source>
</evidence>
<keyword evidence="1" id="KW-0472">Membrane</keyword>
<protein>
    <submittedName>
        <fullName evidence="2">ABC-2 type transport system permease protein</fullName>
    </submittedName>
</protein>
<feature type="transmembrane region" description="Helical" evidence="1">
    <location>
        <begin position="222"/>
        <end position="242"/>
    </location>
</feature>
<organism evidence="2 3">
    <name type="scientific">Clostridium cavendishii DSM 21758</name>
    <dbReference type="NCBI Taxonomy" id="1121302"/>
    <lineage>
        <taxon>Bacteria</taxon>
        <taxon>Bacillati</taxon>
        <taxon>Bacillota</taxon>
        <taxon>Clostridia</taxon>
        <taxon>Eubacteriales</taxon>
        <taxon>Clostridiaceae</taxon>
        <taxon>Clostridium</taxon>
    </lineage>
</organism>